<protein>
    <submittedName>
        <fullName evidence="1">SRPBCC family protein</fullName>
    </submittedName>
</protein>
<organism evidence="1 2">
    <name type="scientific">Haloplanus ruber</name>
    <dbReference type="NCBI Taxonomy" id="869892"/>
    <lineage>
        <taxon>Archaea</taxon>
        <taxon>Methanobacteriati</taxon>
        <taxon>Methanobacteriota</taxon>
        <taxon>Stenosarchaea group</taxon>
        <taxon>Halobacteria</taxon>
        <taxon>Halobacteriales</taxon>
        <taxon>Haloferacaceae</taxon>
        <taxon>Haloplanus</taxon>
    </lineage>
</organism>
<dbReference type="InterPro" id="IPR019587">
    <property type="entry name" value="Polyketide_cyclase/dehydratase"/>
</dbReference>
<dbReference type="AlphaFoldDB" id="A0ABD6CT46"/>
<dbReference type="InterPro" id="IPR023393">
    <property type="entry name" value="START-like_dom_sf"/>
</dbReference>
<dbReference type="Pfam" id="PF10604">
    <property type="entry name" value="Polyketide_cyc2"/>
    <property type="match status" value="1"/>
</dbReference>
<gene>
    <name evidence="1" type="ORF">ACFSBJ_00875</name>
</gene>
<accession>A0ABD6CT46</accession>
<keyword evidence="2" id="KW-1185">Reference proteome</keyword>
<sequence length="150" mass="16659">MFSVEKRIVIDASPAAVFSFLDDPRNHVKITPSLVDIENIEALPDGGKRAAYRYTLAGIELVGKVEDVERSPDERLVQRLSGAIDGTIRYELEAEETDEGDAESRTSLRYEAEYELPATVVDSLLAPIAKAYNQREAKATLENLKTFLEA</sequence>
<dbReference type="RefSeq" id="WP_256406397.1">
    <property type="nucleotide sequence ID" value="NZ_CP187151.1"/>
</dbReference>
<reference evidence="1 2" key="1">
    <citation type="journal article" date="2019" name="Int. J. Syst. Evol. Microbiol.">
        <title>The Global Catalogue of Microorganisms (GCM) 10K type strain sequencing project: providing services to taxonomists for standard genome sequencing and annotation.</title>
        <authorList>
            <consortium name="The Broad Institute Genomics Platform"/>
            <consortium name="The Broad Institute Genome Sequencing Center for Infectious Disease"/>
            <person name="Wu L."/>
            <person name="Ma J."/>
        </authorList>
    </citation>
    <scope>NUCLEOTIDE SEQUENCE [LARGE SCALE GENOMIC DNA]</scope>
    <source>
        <strain evidence="1 2">CGMCC 1.10594</strain>
    </source>
</reference>
<evidence type="ECO:0000313" key="2">
    <source>
        <dbReference type="Proteomes" id="UP001597075"/>
    </source>
</evidence>
<proteinExistence type="predicted"/>
<name>A0ABD6CT46_9EURY</name>
<dbReference type="EMBL" id="JBHUDL010000004">
    <property type="protein sequence ID" value="MFD1632302.1"/>
    <property type="molecule type" value="Genomic_DNA"/>
</dbReference>
<dbReference type="SUPFAM" id="SSF55961">
    <property type="entry name" value="Bet v1-like"/>
    <property type="match status" value="1"/>
</dbReference>
<dbReference type="Proteomes" id="UP001597075">
    <property type="component" value="Unassembled WGS sequence"/>
</dbReference>
<dbReference type="CDD" id="cd07812">
    <property type="entry name" value="SRPBCC"/>
    <property type="match status" value="1"/>
</dbReference>
<dbReference type="Gene3D" id="3.30.530.20">
    <property type="match status" value="1"/>
</dbReference>
<evidence type="ECO:0000313" key="1">
    <source>
        <dbReference type="EMBL" id="MFD1632302.1"/>
    </source>
</evidence>
<comment type="caution">
    <text evidence="1">The sequence shown here is derived from an EMBL/GenBank/DDBJ whole genome shotgun (WGS) entry which is preliminary data.</text>
</comment>